<proteinExistence type="inferred from homology"/>
<feature type="domain" description="PPE family C-terminal" evidence="3">
    <location>
        <begin position="297"/>
        <end position="367"/>
    </location>
</feature>
<dbReference type="InterPro" id="IPR022171">
    <property type="entry name" value="PPE_C"/>
</dbReference>
<reference evidence="4 5" key="1">
    <citation type="submission" date="2023-12" db="EMBL/GenBank/DDBJ databases">
        <title>Description of new species of Mycobacterium terrae complex isolated from sewage at the Sao Paulo Zoological Park Foundation in Brazil.</title>
        <authorList>
            <person name="Romagnoli C.L."/>
            <person name="Conceicao E.C."/>
            <person name="Machado E."/>
            <person name="Barreto L.B.P.F."/>
            <person name="Sharma A."/>
            <person name="Silva N.M."/>
            <person name="Marques L.E."/>
            <person name="Juliana M.A."/>
            <person name="Lourenco M.C.S."/>
            <person name="Digiampietri L.A."/>
            <person name="Suffys P.N."/>
            <person name="Viana-Niero C."/>
        </authorList>
    </citation>
    <scope>NUCLEOTIDE SEQUENCE [LARGE SCALE GENOMIC DNA]</scope>
    <source>
        <strain evidence="4 5">MYC123</strain>
    </source>
</reference>
<dbReference type="RefSeq" id="WP_224863885.1">
    <property type="nucleotide sequence ID" value="NZ_JAYJJT010000008.1"/>
</dbReference>
<dbReference type="InterPro" id="IPR038332">
    <property type="entry name" value="PPE_sf"/>
</dbReference>
<comment type="similarity">
    <text evidence="1">Belongs to the mycobacterial PPE family.</text>
</comment>
<dbReference type="SUPFAM" id="SSF140459">
    <property type="entry name" value="PE/PPE dimer-like"/>
    <property type="match status" value="1"/>
</dbReference>
<accession>A0ABU5YIP2</accession>
<dbReference type="Proteomes" id="UP001299046">
    <property type="component" value="Unassembled WGS sequence"/>
</dbReference>
<name>A0ABU5YIP2_9MYCO</name>
<dbReference type="Pfam" id="PF00823">
    <property type="entry name" value="PPE"/>
    <property type="match status" value="1"/>
</dbReference>
<evidence type="ECO:0000259" key="3">
    <source>
        <dbReference type="Pfam" id="PF12484"/>
    </source>
</evidence>
<evidence type="ECO:0000259" key="2">
    <source>
        <dbReference type="Pfam" id="PF00823"/>
    </source>
</evidence>
<organism evidence="4 5">
    <name type="scientific">[Mycobacterium] zoologicum</name>
    <dbReference type="NCBI Taxonomy" id="2872311"/>
    <lineage>
        <taxon>Bacteria</taxon>
        <taxon>Bacillati</taxon>
        <taxon>Actinomycetota</taxon>
        <taxon>Actinomycetes</taxon>
        <taxon>Mycobacteriales</taxon>
        <taxon>Mycobacteriaceae</taxon>
        <taxon>Mycolicibacter</taxon>
    </lineage>
</organism>
<sequence length="449" mass="44851">MYFSLIPPEIISANMYAGPGSGSLIAAATAWGRLAGELSAAAAEYDAVLASLGSESWTGPSAAAMTAAAQPYVSWMSTTAATAAQAATQAQAAATAYEAAHAATVPPEVVTANRTQNEMLYATNYLGQNLAAIAANEAEYLQMWAQDAAAMQTYAASAAAATKITAFTEPPQTTTGTAAATSAATAGSAAASAGSNSIMDFLGNLATQYNNFVNNLLIQLTGNPNAATGFASVFSALKGPAGLTTPFNDISLLTNFPIQNFLKFGTPIGRLFEGLPLTGLSAGLRAGTSAGLSSAVSAGMAEANLVGNLSVPPSWASASPAIRLAATGMPAASLAAAPASGMAGGLLNQAALGSMAGGALGGVNPRAVAVGGTGRIRIQGGKAKTPVKLDAVIAKLQSQPEAVQHWNVDQAGLDDLLEELSRKPGVHAVHLKGGKKRTGAETAATTPLN</sequence>
<dbReference type="InterPro" id="IPR000030">
    <property type="entry name" value="PPE_dom"/>
</dbReference>
<dbReference type="Gene3D" id="1.20.1260.20">
    <property type="entry name" value="PPE superfamily"/>
    <property type="match status" value="1"/>
</dbReference>
<feature type="domain" description="PPE" evidence="2">
    <location>
        <begin position="3"/>
        <end position="164"/>
    </location>
</feature>
<comment type="caution">
    <text evidence="4">The sequence shown here is derived from an EMBL/GenBank/DDBJ whole genome shotgun (WGS) entry which is preliminary data.</text>
</comment>
<protein>
    <submittedName>
        <fullName evidence="4">PPE family protein</fullName>
    </submittedName>
</protein>
<evidence type="ECO:0000313" key="5">
    <source>
        <dbReference type="Proteomes" id="UP001299046"/>
    </source>
</evidence>
<gene>
    <name evidence="4" type="ORF">KV112_09290</name>
</gene>
<evidence type="ECO:0000313" key="4">
    <source>
        <dbReference type="EMBL" id="MEB3049924.1"/>
    </source>
</evidence>
<evidence type="ECO:0000256" key="1">
    <source>
        <dbReference type="ARBA" id="ARBA00010652"/>
    </source>
</evidence>
<keyword evidence="5" id="KW-1185">Reference proteome</keyword>
<dbReference type="Pfam" id="PF12484">
    <property type="entry name" value="PPE-SVP"/>
    <property type="match status" value="1"/>
</dbReference>
<dbReference type="PANTHER" id="PTHR46766">
    <property type="entry name" value="GLUTAMINE-RICH PROTEIN 2"/>
    <property type="match status" value="1"/>
</dbReference>
<dbReference type="PANTHER" id="PTHR46766:SF1">
    <property type="entry name" value="GLUTAMINE-RICH PROTEIN 2"/>
    <property type="match status" value="1"/>
</dbReference>
<dbReference type="EMBL" id="JAYJJT010000008">
    <property type="protein sequence ID" value="MEB3049924.1"/>
    <property type="molecule type" value="Genomic_DNA"/>
</dbReference>